<protein>
    <submittedName>
        <fullName evidence="2">Uncharacterized protein</fullName>
    </submittedName>
</protein>
<gene>
    <name evidence="2" type="ORF">DPRO_2732</name>
</gene>
<dbReference type="EMBL" id="LT907975">
    <property type="protein sequence ID" value="SOB59642.1"/>
    <property type="molecule type" value="Genomic_DNA"/>
</dbReference>
<accession>A0A2C8FCL3</accession>
<dbReference type="OrthoDB" id="5468212at2"/>
<dbReference type="Proteomes" id="UP000219215">
    <property type="component" value="Chromosome DPRO"/>
</dbReference>
<dbReference type="RefSeq" id="WP_097012488.1">
    <property type="nucleotide sequence ID" value="NZ_LT907975.1"/>
</dbReference>
<reference evidence="3" key="1">
    <citation type="submission" date="2017-09" db="EMBL/GenBank/DDBJ databases">
        <authorList>
            <person name="Regsiter A."/>
            <person name="William W."/>
        </authorList>
    </citation>
    <scope>NUCLEOTIDE SEQUENCE [LARGE SCALE GENOMIC DNA]</scope>
    <source>
        <strain evidence="3">500-1</strain>
    </source>
</reference>
<dbReference type="AlphaFoldDB" id="A0A2C8FCL3"/>
<name>A0A2C8FCL3_9BACT</name>
<feature type="region of interest" description="Disordered" evidence="1">
    <location>
        <begin position="309"/>
        <end position="342"/>
    </location>
</feature>
<evidence type="ECO:0000256" key="1">
    <source>
        <dbReference type="SAM" id="MobiDB-lite"/>
    </source>
</evidence>
<dbReference type="KEGG" id="pprf:DPRO_2732"/>
<proteinExistence type="predicted"/>
<feature type="compositionally biased region" description="Gly residues" evidence="1">
    <location>
        <begin position="15"/>
        <end position="31"/>
    </location>
</feature>
<feature type="region of interest" description="Disordered" evidence="1">
    <location>
        <begin position="1"/>
        <end position="52"/>
    </location>
</feature>
<sequence length="342" mass="35748">MPDFGGGYQNDRAAGGSGFGSSGSGGPGGGRNDFSGGASEKNTSWGYDQRTGRIVQVGKPSLTGRGMMTTGVGGQVGFQNAMRNGNMNQAWKAMTMSNKASPFHNQYRQNLQKNIRDNFAAKRSAEALDRATLAKQAKMGAISPFDHIMATKAAYKGDLNELEGFLGQPSAMRKTHNSGGLLGNMFGVKGDDVQTSFEDRDTLQAGGQLDSQGETSGFGPMNPAGYLMSITSAPVAGMMAKGTYGLTGNVPMAKATGRVAKMGLDTLGKQAQPSAFSAPVSMGLGLLGVPAVSQLGQMAKVMDTGLTLNSYGITNPNPTPSYRERSGNHSRKPWWSSGGFLT</sequence>
<organism evidence="2 3">
    <name type="scientific">Pseudodesulfovibrio profundus</name>
    <dbReference type="NCBI Taxonomy" id="57320"/>
    <lineage>
        <taxon>Bacteria</taxon>
        <taxon>Pseudomonadati</taxon>
        <taxon>Thermodesulfobacteriota</taxon>
        <taxon>Desulfovibrionia</taxon>
        <taxon>Desulfovibrionales</taxon>
        <taxon>Desulfovibrionaceae</taxon>
    </lineage>
</organism>
<evidence type="ECO:0000313" key="3">
    <source>
        <dbReference type="Proteomes" id="UP000219215"/>
    </source>
</evidence>
<keyword evidence="3" id="KW-1185">Reference proteome</keyword>
<evidence type="ECO:0000313" key="2">
    <source>
        <dbReference type="EMBL" id="SOB59642.1"/>
    </source>
</evidence>